<keyword evidence="5 8" id="KW-0732">Signal</keyword>
<keyword evidence="7" id="KW-0998">Cell outer membrane</keyword>
<dbReference type="Pfam" id="PF03349">
    <property type="entry name" value="Toluene_X"/>
    <property type="match status" value="1"/>
</dbReference>
<dbReference type="AlphaFoldDB" id="D6STG8"/>
<dbReference type="SUPFAM" id="SSF56935">
    <property type="entry name" value="Porins"/>
    <property type="match status" value="1"/>
</dbReference>
<accession>D6STG8</accession>
<evidence type="ECO:0000256" key="4">
    <source>
        <dbReference type="ARBA" id="ARBA00022692"/>
    </source>
</evidence>
<dbReference type="eggNOG" id="COG2067">
    <property type="taxonomic scope" value="Bacteria"/>
</dbReference>
<evidence type="ECO:0000256" key="6">
    <source>
        <dbReference type="ARBA" id="ARBA00023136"/>
    </source>
</evidence>
<dbReference type="InterPro" id="IPR005017">
    <property type="entry name" value="OMPP1/FadL/TodX"/>
</dbReference>
<dbReference type="GO" id="GO:0009279">
    <property type="term" value="C:cell outer membrane"/>
    <property type="evidence" value="ECO:0007669"/>
    <property type="project" value="UniProtKB-SubCell"/>
</dbReference>
<evidence type="ECO:0000256" key="1">
    <source>
        <dbReference type="ARBA" id="ARBA00004571"/>
    </source>
</evidence>
<keyword evidence="6" id="KW-0472">Membrane</keyword>
<evidence type="ECO:0000256" key="5">
    <source>
        <dbReference type="ARBA" id="ARBA00022729"/>
    </source>
</evidence>
<gene>
    <name evidence="9" type="ORF">Dthio_PD1323</name>
</gene>
<reference evidence="9" key="1">
    <citation type="submission" date="2010-05" db="EMBL/GenBank/DDBJ databases">
        <title>The draft genome of Desulfonatronospira thiodismutans ASO3-1.</title>
        <authorList>
            <consortium name="US DOE Joint Genome Institute (JGI-PGF)"/>
            <person name="Lucas S."/>
            <person name="Copeland A."/>
            <person name="Lapidus A."/>
            <person name="Cheng J.-F."/>
            <person name="Bruce D."/>
            <person name="Goodwin L."/>
            <person name="Pitluck S."/>
            <person name="Chertkov O."/>
            <person name="Brettin T."/>
            <person name="Detter J.C."/>
            <person name="Han C."/>
            <person name="Land M.L."/>
            <person name="Hauser L."/>
            <person name="Kyrpides N."/>
            <person name="Mikhailova N."/>
            <person name="Muyzer G."/>
            <person name="Woyke T."/>
        </authorList>
    </citation>
    <scope>NUCLEOTIDE SEQUENCE [LARGE SCALE GENOMIC DNA]</scope>
    <source>
        <strain evidence="9">ASO3-1</strain>
    </source>
</reference>
<feature type="signal peptide" evidence="8">
    <location>
        <begin position="1"/>
        <end position="23"/>
    </location>
</feature>
<proteinExistence type="inferred from homology"/>
<dbReference type="OrthoDB" id="9922at2"/>
<protein>
    <submittedName>
        <fullName evidence="9">Membrane protein involved in aromatic hydrocarbon degradation</fullName>
    </submittedName>
</protein>
<keyword evidence="4" id="KW-0812">Transmembrane</keyword>
<comment type="subcellular location">
    <subcellularLocation>
        <location evidence="1">Cell outer membrane</location>
        <topology evidence="1">Multi-pass membrane protein</topology>
    </subcellularLocation>
</comment>
<dbReference type="PANTHER" id="PTHR35093">
    <property type="entry name" value="OUTER MEMBRANE PROTEIN NMB0088-RELATED"/>
    <property type="match status" value="1"/>
</dbReference>
<dbReference type="Proteomes" id="UP000005496">
    <property type="component" value="Unassembled WGS sequence"/>
</dbReference>
<feature type="chain" id="PRO_5003088071" evidence="8">
    <location>
        <begin position="24"/>
        <end position="421"/>
    </location>
</feature>
<dbReference type="Gene3D" id="2.40.160.60">
    <property type="entry name" value="Outer membrane protein transport protein (OMPP1/FadL/TodX)"/>
    <property type="match status" value="1"/>
</dbReference>
<dbReference type="RefSeq" id="WP_008871333.1">
    <property type="nucleotide sequence ID" value="NZ_ACJN02000003.1"/>
</dbReference>
<dbReference type="PANTHER" id="PTHR35093:SF8">
    <property type="entry name" value="OUTER MEMBRANE PROTEIN NMB0088-RELATED"/>
    <property type="match status" value="1"/>
</dbReference>
<evidence type="ECO:0000256" key="8">
    <source>
        <dbReference type="SAM" id="SignalP"/>
    </source>
</evidence>
<keyword evidence="10" id="KW-1185">Reference proteome</keyword>
<evidence type="ECO:0000313" key="9">
    <source>
        <dbReference type="EMBL" id="EFI33984.1"/>
    </source>
</evidence>
<evidence type="ECO:0000313" key="10">
    <source>
        <dbReference type="Proteomes" id="UP000005496"/>
    </source>
</evidence>
<dbReference type="EMBL" id="ACJN02000003">
    <property type="protein sequence ID" value="EFI33984.1"/>
    <property type="molecule type" value="Genomic_DNA"/>
</dbReference>
<evidence type="ECO:0000256" key="2">
    <source>
        <dbReference type="ARBA" id="ARBA00008163"/>
    </source>
</evidence>
<dbReference type="GO" id="GO:0015483">
    <property type="term" value="F:long-chain fatty acid transporting porin activity"/>
    <property type="evidence" value="ECO:0007669"/>
    <property type="project" value="TreeGrafter"/>
</dbReference>
<comment type="caution">
    <text evidence="9">The sequence shown here is derived from an EMBL/GenBank/DDBJ whole genome shotgun (WGS) entry which is preliminary data.</text>
</comment>
<evidence type="ECO:0000256" key="7">
    <source>
        <dbReference type="ARBA" id="ARBA00023237"/>
    </source>
</evidence>
<comment type="similarity">
    <text evidence="2">Belongs to the OmpP1/FadL family.</text>
</comment>
<evidence type="ECO:0000256" key="3">
    <source>
        <dbReference type="ARBA" id="ARBA00022452"/>
    </source>
</evidence>
<name>D6STG8_9BACT</name>
<keyword evidence="3" id="KW-1134">Transmembrane beta strand</keyword>
<sequence length="421" mass="47271">MNWKRVVVLFLFMCFGYGGSVHAAGFALYEWGARGTALGGTMIGRADDASAVAYNPAGITQLEGTRTKLGFSVVAPGGDIRTTDETGNTETTSIESNYWIPPHAFLTHQLTDQAWLGLGIYSRFGLGTEYPDDWPGRYNSYYNRVQSLSFNPNLALKISDSWSMAFGIEVMWFDFKQERAVNGQAFGLSDIDAEVHGDSFGFGANAALHYKPSDTWAVGLTYKSRVKQTVSGDAKFDRPAGTPPGFFQNTSAEGDITLPDSFGLGVMYRPLERLTLEANAIYTLWSTYDELKIEYSEPLFPGFEERAIDKKWEDVWRFQFGAEYDLTELIDLRLGYVFDQIPDRDKYADYMTPTNDRHIITSGIGFSWDQASLDLSYSYLWFANRSIDARDSTDDGTIDILDSRFKDGHTHIGSMSFSYQF</sequence>
<organism evidence="9 10">
    <name type="scientific">Desulfonatronospira thiodismutans ASO3-1</name>
    <dbReference type="NCBI Taxonomy" id="555779"/>
    <lineage>
        <taxon>Bacteria</taxon>
        <taxon>Pseudomonadati</taxon>
        <taxon>Thermodesulfobacteriota</taxon>
        <taxon>Desulfovibrionia</taxon>
        <taxon>Desulfovibrionales</taxon>
        <taxon>Desulfonatronovibrionaceae</taxon>
        <taxon>Desulfonatronospira</taxon>
    </lineage>
</organism>